<dbReference type="InParanoid" id="D1C7D2"/>
<evidence type="ECO:0000256" key="1">
    <source>
        <dbReference type="ARBA" id="ARBA00004167"/>
    </source>
</evidence>
<name>D1C7D2_SPHTD</name>
<evidence type="ECO:0000256" key="2">
    <source>
        <dbReference type="ARBA" id="ARBA00007161"/>
    </source>
</evidence>
<evidence type="ECO:0000313" key="9">
    <source>
        <dbReference type="Proteomes" id="UP000002027"/>
    </source>
</evidence>
<dbReference type="GO" id="GO:0072659">
    <property type="term" value="P:protein localization to plasma membrane"/>
    <property type="evidence" value="ECO:0007669"/>
    <property type="project" value="TreeGrafter"/>
</dbReference>
<dbReference type="CDD" id="cd03399">
    <property type="entry name" value="SPFH_flotillin"/>
    <property type="match status" value="1"/>
</dbReference>
<evidence type="ECO:0000259" key="7">
    <source>
        <dbReference type="SMART" id="SM00244"/>
    </source>
</evidence>
<evidence type="ECO:0000313" key="8">
    <source>
        <dbReference type="EMBL" id="ACZ39778.1"/>
    </source>
</evidence>
<dbReference type="PANTHER" id="PTHR13806">
    <property type="entry name" value="FLOTILLIN-RELATED"/>
    <property type="match status" value="1"/>
</dbReference>
<sequence>MATVAITIAVVAVITVLLIMVVIGTMYRRVSPNRALIVYGAGGTRIVTGGGKLVWPLFQSYQELSLELMSFDVAPSQDLYTSQGVAVNVEAVAQIKVKSDPESIRTAAEQFLTKTQQEREALIRLVMEGHLRGIVGLLTVEQIVKEPEMVAGRVRQTVADDLSKMGLEVVSFTIKKVMDDQDYIANMGRPDVARIKREADIAQAEAERDTAIKRAMAMREAAIAQAQADQERVVAQTASEARQAEAQRDLEIKRAEYEADVRRQRALAEKAYDIAANQAQQQVVAEQVRIEQVQRQEMIKVQELEVQRRERELEATLIKQADAERRRIELLAEAERERRIREATGAAEAIRLEGLAEAEIIRAKGQAEADAMHLRAAAFQEYNQAAVLDKLLTSMPELAQAFAQSLAGVDKVTIVSTGDGHNGISSITGELAKMIAQVPELFETLTGQSVVELLSRLRSIEEANPATFPHNNAPVPANPVDDTEPPAPPTPGGES</sequence>
<feature type="domain" description="Band 7" evidence="7">
    <location>
        <begin position="25"/>
        <end position="191"/>
    </location>
</feature>
<dbReference type="SMART" id="SM00244">
    <property type="entry name" value="PHB"/>
    <property type="match status" value="1"/>
</dbReference>
<feature type="transmembrane region" description="Helical" evidence="6">
    <location>
        <begin position="6"/>
        <end position="27"/>
    </location>
</feature>
<organism evidence="8 9">
    <name type="scientific">Sphaerobacter thermophilus (strain ATCC 49802 / DSM 20745 / KCCM 41009 / NCIMB 13125 / S 6022)</name>
    <dbReference type="NCBI Taxonomy" id="479434"/>
    <lineage>
        <taxon>Bacteria</taxon>
        <taxon>Pseudomonadati</taxon>
        <taxon>Thermomicrobiota</taxon>
        <taxon>Thermomicrobia</taxon>
        <taxon>Sphaerobacterales</taxon>
        <taxon>Sphaerobacterineae</taxon>
        <taxon>Sphaerobacteraceae</taxon>
        <taxon>Sphaerobacter</taxon>
    </lineage>
</organism>
<evidence type="ECO:0000256" key="3">
    <source>
        <dbReference type="ARBA" id="ARBA00023136"/>
    </source>
</evidence>
<evidence type="ECO:0000256" key="5">
    <source>
        <dbReference type="SAM" id="MobiDB-lite"/>
    </source>
</evidence>
<keyword evidence="4" id="KW-0175">Coiled coil</keyword>
<dbReference type="KEGG" id="sti:Sthe_2357"/>
<proteinExistence type="inferred from homology"/>
<keyword evidence="9" id="KW-1185">Reference proteome</keyword>
<dbReference type="HOGENOM" id="CLU_038134_1_0_0"/>
<comment type="similarity">
    <text evidence="2">Belongs to the band 7/mec-2 family. Flotillin subfamily.</text>
</comment>
<dbReference type="PANTHER" id="PTHR13806:SF46">
    <property type="entry name" value="FLOTILLIN-1-RELATED"/>
    <property type="match status" value="1"/>
</dbReference>
<protein>
    <submittedName>
        <fullName evidence="8">Band 7 protein</fullName>
    </submittedName>
</protein>
<dbReference type="EMBL" id="CP001823">
    <property type="protein sequence ID" value="ACZ39778.1"/>
    <property type="molecule type" value="Genomic_DNA"/>
</dbReference>
<comment type="subcellular location">
    <subcellularLocation>
        <location evidence="1">Membrane</location>
        <topology evidence="1">Single-pass membrane protein</topology>
    </subcellularLocation>
</comment>
<dbReference type="STRING" id="479434.Sthe_2357"/>
<dbReference type="Pfam" id="PF01145">
    <property type="entry name" value="Band_7"/>
    <property type="match status" value="1"/>
</dbReference>
<dbReference type="GO" id="GO:0005886">
    <property type="term" value="C:plasma membrane"/>
    <property type="evidence" value="ECO:0007669"/>
    <property type="project" value="TreeGrafter"/>
</dbReference>
<accession>D1C7D2</accession>
<dbReference type="AlphaFoldDB" id="D1C7D2"/>
<dbReference type="InterPro" id="IPR001107">
    <property type="entry name" value="Band_7"/>
</dbReference>
<dbReference type="InterPro" id="IPR036013">
    <property type="entry name" value="Band_7/SPFH_dom_sf"/>
</dbReference>
<feature type="coiled-coil region" evidence="4">
    <location>
        <begin position="276"/>
        <end position="338"/>
    </location>
</feature>
<dbReference type="FunCoup" id="D1C7D2">
    <property type="interactions" value="34"/>
</dbReference>
<dbReference type="GO" id="GO:0002020">
    <property type="term" value="F:protease binding"/>
    <property type="evidence" value="ECO:0007669"/>
    <property type="project" value="TreeGrafter"/>
</dbReference>
<dbReference type="SUPFAM" id="SSF117892">
    <property type="entry name" value="Band 7/SPFH domain"/>
    <property type="match status" value="1"/>
</dbReference>
<dbReference type="OrthoDB" id="9786220at2"/>
<feature type="compositionally biased region" description="Pro residues" evidence="5">
    <location>
        <begin position="485"/>
        <end position="495"/>
    </location>
</feature>
<evidence type="ECO:0000256" key="6">
    <source>
        <dbReference type="SAM" id="Phobius"/>
    </source>
</evidence>
<keyword evidence="6" id="KW-1133">Transmembrane helix</keyword>
<gene>
    <name evidence="8" type="ordered locus">Sthe_2357</name>
</gene>
<evidence type="ECO:0000256" key="4">
    <source>
        <dbReference type="SAM" id="Coils"/>
    </source>
</evidence>
<dbReference type="Gene3D" id="3.30.479.30">
    <property type="entry name" value="Band 7 domain"/>
    <property type="match status" value="1"/>
</dbReference>
<reference evidence="9" key="1">
    <citation type="submission" date="2009-11" db="EMBL/GenBank/DDBJ databases">
        <title>The complete chromosome 1 of Sphaerobacter thermophilus DSM 20745.</title>
        <authorList>
            <person name="Lucas S."/>
            <person name="Copeland A."/>
            <person name="Lapidus A."/>
            <person name="Glavina del Rio T."/>
            <person name="Dalin E."/>
            <person name="Tice H."/>
            <person name="Bruce D."/>
            <person name="Goodwin L."/>
            <person name="Pitluck S."/>
            <person name="Kyrpides N."/>
            <person name="Mavromatis K."/>
            <person name="Ivanova N."/>
            <person name="Mikhailova N."/>
            <person name="LaButti K.M."/>
            <person name="Clum A."/>
            <person name="Sun H.I."/>
            <person name="Brettin T."/>
            <person name="Detter J.C."/>
            <person name="Han C."/>
            <person name="Larimer F."/>
            <person name="Land M."/>
            <person name="Hauser L."/>
            <person name="Markowitz V."/>
            <person name="Cheng J.F."/>
            <person name="Hugenholtz P."/>
            <person name="Woyke T."/>
            <person name="Wu D."/>
            <person name="Steenblock K."/>
            <person name="Schneider S."/>
            <person name="Pukall R."/>
            <person name="Goeker M."/>
            <person name="Klenk H.P."/>
            <person name="Eisen J.A."/>
        </authorList>
    </citation>
    <scope>NUCLEOTIDE SEQUENCE [LARGE SCALE GENOMIC DNA]</scope>
    <source>
        <strain evidence="9">ATCC 49802 / DSM 20745 / S 6022</strain>
    </source>
</reference>
<keyword evidence="3 6" id="KW-0472">Membrane</keyword>
<dbReference type="Proteomes" id="UP000002027">
    <property type="component" value="Chromosome 1"/>
</dbReference>
<dbReference type="InterPro" id="IPR027705">
    <property type="entry name" value="Flotillin_fam"/>
</dbReference>
<reference evidence="8 9" key="2">
    <citation type="journal article" date="2010" name="Stand. Genomic Sci.">
        <title>Complete genome sequence of Desulfohalobium retbaense type strain (HR(100)).</title>
        <authorList>
            <person name="Spring S."/>
            <person name="Nolan M."/>
            <person name="Lapidus A."/>
            <person name="Glavina Del Rio T."/>
            <person name="Copeland A."/>
            <person name="Tice H."/>
            <person name="Cheng J.F."/>
            <person name="Lucas S."/>
            <person name="Land M."/>
            <person name="Chen F."/>
            <person name="Bruce D."/>
            <person name="Goodwin L."/>
            <person name="Pitluck S."/>
            <person name="Ivanova N."/>
            <person name="Mavromatis K."/>
            <person name="Mikhailova N."/>
            <person name="Pati A."/>
            <person name="Chen A."/>
            <person name="Palaniappan K."/>
            <person name="Hauser L."/>
            <person name="Chang Y.J."/>
            <person name="Jeffries C.D."/>
            <person name="Munk C."/>
            <person name="Kiss H."/>
            <person name="Chain P."/>
            <person name="Han C."/>
            <person name="Brettin T."/>
            <person name="Detter J.C."/>
            <person name="Schuler E."/>
            <person name="Goker M."/>
            <person name="Rohde M."/>
            <person name="Bristow J."/>
            <person name="Eisen J.A."/>
            <person name="Markowitz V."/>
            <person name="Hugenholtz P."/>
            <person name="Kyrpides N.C."/>
            <person name="Klenk H.P."/>
        </authorList>
    </citation>
    <scope>NUCLEOTIDE SEQUENCE [LARGE SCALE GENOMIC DNA]</scope>
    <source>
        <strain evidence="9">ATCC 49802 / DSM 20745 / S 6022</strain>
    </source>
</reference>
<dbReference type="RefSeq" id="WP_012872819.1">
    <property type="nucleotide sequence ID" value="NC_013523.1"/>
</dbReference>
<dbReference type="eggNOG" id="COG2268">
    <property type="taxonomic scope" value="Bacteria"/>
</dbReference>
<feature type="compositionally biased region" description="Low complexity" evidence="5">
    <location>
        <begin position="471"/>
        <end position="480"/>
    </location>
</feature>
<keyword evidence="6" id="KW-0812">Transmembrane</keyword>
<feature type="region of interest" description="Disordered" evidence="5">
    <location>
        <begin position="465"/>
        <end position="495"/>
    </location>
</feature>